<feature type="domain" description="C2H2-type" evidence="11">
    <location>
        <begin position="273"/>
        <end position="300"/>
    </location>
</feature>
<dbReference type="Gene3D" id="3.30.160.60">
    <property type="entry name" value="Classic Zinc Finger"/>
    <property type="match status" value="9"/>
</dbReference>
<dbReference type="SMART" id="SM00355">
    <property type="entry name" value="ZnF_C2H2"/>
    <property type="match status" value="12"/>
</dbReference>
<feature type="domain" description="C2H2-type" evidence="11">
    <location>
        <begin position="522"/>
        <end position="544"/>
    </location>
</feature>
<feature type="domain" description="C2H2-type" evidence="11">
    <location>
        <begin position="496"/>
        <end position="525"/>
    </location>
</feature>
<evidence type="ECO:0000313" key="12">
    <source>
        <dbReference type="Proteomes" id="UP000695022"/>
    </source>
</evidence>
<keyword evidence="7" id="KW-0804">Transcription</keyword>
<dbReference type="InterPro" id="IPR036236">
    <property type="entry name" value="Znf_C2H2_sf"/>
</dbReference>
<evidence type="ECO:0000313" key="13">
    <source>
        <dbReference type="RefSeq" id="XP_014667676.1"/>
    </source>
</evidence>
<evidence type="ECO:0000256" key="10">
    <source>
        <dbReference type="SAM" id="MobiDB-lite"/>
    </source>
</evidence>
<keyword evidence="3" id="KW-0677">Repeat</keyword>
<reference evidence="13" key="1">
    <citation type="submission" date="2025-08" db="UniProtKB">
        <authorList>
            <consortium name="RefSeq"/>
        </authorList>
    </citation>
    <scope>IDENTIFICATION</scope>
</reference>
<evidence type="ECO:0000256" key="6">
    <source>
        <dbReference type="ARBA" id="ARBA00023015"/>
    </source>
</evidence>
<proteinExistence type="predicted"/>
<dbReference type="InterPro" id="IPR013087">
    <property type="entry name" value="Znf_C2H2_type"/>
</dbReference>
<accession>A0ABM1E655</accession>
<dbReference type="GeneID" id="106809195"/>
<dbReference type="InterPro" id="IPR050636">
    <property type="entry name" value="C2H2-ZF_domain-containing"/>
</dbReference>
<feature type="domain" description="C2H2-type" evidence="11">
    <location>
        <begin position="49"/>
        <end position="76"/>
    </location>
</feature>
<gene>
    <name evidence="13" type="primary">LOC106809195</name>
</gene>
<feature type="domain" description="C2H2-type" evidence="11">
    <location>
        <begin position="458"/>
        <end position="481"/>
    </location>
</feature>
<feature type="domain" description="C2H2-type" evidence="11">
    <location>
        <begin position="578"/>
        <end position="605"/>
    </location>
</feature>
<evidence type="ECO:0000256" key="1">
    <source>
        <dbReference type="ARBA" id="ARBA00004123"/>
    </source>
</evidence>
<keyword evidence="4 9" id="KW-0863">Zinc-finger</keyword>
<dbReference type="PANTHER" id="PTHR47772">
    <property type="entry name" value="ZINC FINGER PROTEIN 200"/>
    <property type="match status" value="1"/>
</dbReference>
<evidence type="ECO:0000256" key="2">
    <source>
        <dbReference type="ARBA" id="ARBA00022723"/>
    </source>
</evidence>
<keyword evidence="8" id="KW-0539">Nucleus</keyword>
<feature type="domain" description="C2H2-type" evidence="11">
    <location>
        <begin position="400"/>
        <end position="427"/>
    </location>
</feature>
<evidence type="ECO:0000259" key="11">
    <source>
        <dbReference type="PROSITE" id="PS50157"/>
    </source>
</evidence>
<dbReference type="Pfam" id="PF12874">
    <property type="entry name" value="zf-met"/>
    <property type="match status" value="1"/>
</dbReference>
<feature type="domain" description="C2H2-type" evidence="11">
    <location>
        <begin position="428"/>
        <end position="457"/>
    </location>
</feature>
<dbReference type="PROSITE" id="PS00028">
    <property type="entry name" value="ZINC_FINGER_C2H2_1"/>
    <property type="match status" value="11"/>
</dbReference>
<sequence length="801" mass="89171">MAQALFEALTGGVSMDTQTALAVHSLLEYQGGAPGGAPEAVLVEEEDVFQCGKCKKQFTSLTVFMAHKREHCNQVAPRSMLPATSVTTASAFAMTQLPQQQQQQPVASRAAVAPPLVSPTSSSLSLYNALPTSPLAQIAQSMVIGTEELVTFATIDQTGGAGAPLQNGVGLQAMTNQNPFMPQTSPVARTLATASSVVAPPSSAVYTSTFPLSQPQAQTILSIGTPIRPSPSKGARRDGQAGGGGVLMNLDATKGRRRGMDADSASNHKAMKLRCTYCEKLFSKNFDLQQHIRSHTGEKPFQCIVCGRAFAQKSNVKKHMQSHKVWPSGMGRTLPMAPLVLMSKEDSKEMEEQTEGPLHGHTEEIQISSLAEGQEEMQQNCKEDRTQNMDPNCVVVDASYLCQYCNQSFENYFHLKTHMVSHKSEQVYKCVLKTCSETFHEMDQFLDHVKMHEDELSYRCHMCSKSFSTLYDLGVHQYSHSLYPNQQAKLCGPRYYRCNKCMNKYATPEALEHHMNTVNHTYPCPQCGKVFPCERYLRRHLPLHGTLPKFLCQVCNKGFKTDTYLKMHALIHTNERPFACDQCPAAFNRKDKLKRHKLIHLPQKRFKCPFRSHVGCKKEFSRADKLKAHIITHSGIKPFKCADCGKMFSRKMYLKEHERTHQEAPPWRCDSCERGFFRHRQLQLHKCRAAREEKDAPMRTRVRAKLGRPKKRAYAFGVAKAAGGEPRPRGRPRKHPLPAKSGGGDEYAPLTTETTETKDGRGTHEIADVVFTEQQLEQAGIDPYAVPDGGAISLQPVSLSS</sequence>
<feature type="domain" description="C2H2-type" evidence="11">
    <location>
        <begin position="606"/>
        <end position="638"/>
    </location>
</feature>
<keyword evidence="5" id="KW-0862">Zinc</keyword>
<dbReference type="PANTHER" id="PTHR47772:SF13">
    <property type="entry name" value="GASTRULA ZINC FINGER PROTEIN XLCGF49.1-LIKE-RELATED"/>
    <property type="match status" value="1"/>
</dbReference>
<evidence type="ECO:0000256" key="9">
    <source>
        <dbReference type="PROSITE-ProRule" id="PRU00042"/>
    </source>
</evidence>
<dbReference type="RefSeq" id="XP_014667676.1">
    <property type="nucleotide sequence ID" value="XM_014812190.1"/>
</dbReference>
<evidence type="ECO:0000256" key="7">
    <source>
        <dbReference type="ARBA" id="ARBA00023163"/>
    </source>
</evidence>
<keyword evidence="6" id="KW-0805">Transcription regulation</keyword>
<dbReference type="Proteomes" id="UP000695022">
    <property type="component" value="Unplaced"/>
</dbReference>
<comment type="subcellular location">
    <subcellularLocation>
        <location evidence="1">Nucleus</location>
    </subcellularLocation>
</comment>
<dbReference type="Pfam" id="PF00096">
    <property type="entry name" value="zf-C2H2"/>
    <property type="match status" value="6"/>
</dbReference>
<evidence type="ECO:0000256" key="5">
    <source>
        <dbReference type="ARBA" id="ARBA00022833"/>
    </source>
</evidence>
<keyword evidence="2" id="KW-0479">Metal-binding</keyword>
<protein>
    <submittedName>
        <fullName evidence="13">Zinc finger protein 341-like</fullName>
    </submittedName>
</protein>
<evidence type="ECO:0000256" key="3">
    <source>
        <dbReference type="ARBA" id="ARBA00022737"/>
    </source>
</evidence>
<feature type="domain" description="C2H2-type" evidence="11">
    <location>
        <begin position="639"/>
        <end position="666"/>
    </location>
</feature>
<organism evidence="12 13">
    <name type="scientific">Priapulus caudatus</name>
    <name type="common">Priapulid worm</name>
    <dbReference type="NCBI Taxonomy" id="37621"/>
    <lineage>
        <taxon>Eukaryota</taxon>
        <taxon>Metazoa</taxon>
        <taxon>Ecdysozoa</taxon>
        <taxon>Scalidophora</taxon>
        <taxon>Priapulida</taxon>
        <taxon>Priapulimorpha</taxon>
        <taxon>Priapulimorphida</taxon>
        <taxon>Priapulidae</taxon>
        <taxon>Priapulus</taxon>
    </lineage>
</organism>
<dbReference type="PROSITE" id="PS50157">
    <property type="entry name" value="ZINC_FINGER_C2H2_2"/>
    <property type="match status" value="12"/>
</dbReference>
<dbReference type="SUPFAM" id="SSF57667">
    <property type="entry name" value="beta-beta-alpha zinc fingers"/>
    <property type="match status" value="7"/>
</dbReference>
<feature type="domain" description="C2H2-type" evidence="11">
    <location>
        <begin position="301"/>
        <end position="323"/>
    </location>
</feature>
<feature type="domain" description="C2H2-type" evidence="11">
    <location>
        <begin position="550"/>
        <end position="577"/>
    </location>
</feature>
<feature type="region of interest" description="Disordered" evidence="10">
    <location>
        <begin position="224"/>
        <end position="246"/>
    </location>
</feature>
<evidence type="ECO:0000256" key="8">
    <source>
        <dbReference type="ARBA" id="ARBA00023242"/>
    </source>
</evidence>
<evidence type="ECO:0000256" key="4">
    <source>
        <dbReference type="ARBA" id="ARBA00022771"/>
    </source>
</evidence>
<name>A0ABM1E655_PRICU</name>
<keyword evidence="12" id="KW-1185">Reference proteome</keyword>
<dbReference type="Pfam" id="PF13912">
    <property type="entry name" value="zf-C2H2_6"/>
    <property type="match status" value="2"/>
</dbReference>
<feature type="region of interest" description="Disordered" evidence="10">
    <location>
        <begin position="720"/>
        <end position="763"/>
    </location>
</feature>